<evidence type="ECO:0000256" key="9">
    <source>
        <dbReference type="PROSITE-ProRule" id="PRU01330"/>
    </source>
</evidence>
<dbReference type="Pfam" id="PF03951">
    <property type="entry name" value="Gln-synt_N"/>
    <property type="match status" value="1"/>
</dbReference>
<dbReference type="PROSITE" id="PS51986">
    <property type="entry name" value="GS_BETA_GRASP"/>
    <property type="match status" value="1"/>
</dbReference>
<dbReference type="GO" id="GO:0005524">
    <property type="term" value="F:ATP binding"/>
    <property type="evidence" value="ECO:0007669"/>
    <property type="project" value="UniProtKB-KW"/>
</dbReference>
<dbReference type="GeneTree" id="ENSGT00940000164772"/>
<reference evidence="14" key="3">
    <citation type="submission" date="2025-09" db="UniProtKB">
        <authorList>
            <consortium name="Ensembl"/>
        </authorList>
    </citation>
    <scope>IDENTIFICATION</scope>
</reference>
<evidence type="ECO:0000256" key="8">
    <source>
        <dbReference type="ARBA" id="ARBA00022840"/>
    </source>
</evidence>
<keyword evidence="5" id="KW-0963">Cytoplasm</keyword>
<evidence type="ECO:0000313" key="14">
    <source>
        <dbReference type="Ensembl" id="ENSOMYP00000067708.2"/>
    </source>
</evidence>
<comment type="similarity">
    <text evidence="2 9 10">Belongs to the glutamine synthetase family.</text>
</comment>
<keyword evidence="6 11" id="KW-0436">Ligase</keyword>
<gene>
    <name evidence="14" type="primary">LOC110523634</name>
</gene>
<dbReference type="InterPro" id="IPR027303">
    <property type="entry name" value="Gln_synth_gly_rich_site"/>
</dbReference>
<evidence type="ECO:0000256" key="2">
    <source>
        <dbReference type="ARBA" id="ARBA00009897"/>
    </source>
</evidence>
<comment type="subcellular location">
    <subcellularLocation>
        <location evidence="1">Cytoplasm</location>
    </subcellularLocation>
</comment>
<keyword evidence="7 11" id="KW-0547">Nucleotide-binding</keyword>
<dbReference type="Gene3D" id="3.10.20.70">
    <property type="entry name" value="Glutamine synthetase, N-terminal domain"/>
    <property type="match status" value="1"/>
</dbReference>
<dbReference type="Gene3D" id="3.30.590.10">
    <property type="entry name" value="Glutamine synthetase/guanido kinase, catalytic domain"/>
    <property type="match status" value="1"/>
</dbReference>
<evidence type="ECO:0000256" key="6">
    <source>
        <dbReference type="ARBA" id="ARBA00022598"/>
    </source>
</evidence>
<keyword evidence="8 11" id="KW-0067">ATP-binding</keyword>
<dbReference type="GO" id="GO:0006542">
    <property type="term" value="P:glutamine biosynthetic process"/>
    <property type="evidence" value="ECO:0007669"/>
    <property type="project" value="InterPro"/>
</dbReference>
<accession>A0A8C7SKQ8</accession>
<dbReference type="SMART" id="SM01230">
    <property type="entry name" value="Gln-synt_C"/>
    <property type="match status" value="1"/>
</dbReference>
<dbReference type="GO" id="GO:0004356">
    <property type="term" value="F:glutamine synthetase activity"/>
    <property type="evidence" value="ECO:0007669"/>
    <property type="project" value="UniProtKB-EC"/>
</dbReference>
<reference evidence="14" key="1">
    <citation type="submission" date="2020-07" db="EMBL/GenBank/DDBJ databases">
        <title>A long reads based de novo assembly of the rainbow trout Arlee double haploid line genome.</title>
        <authorList>
            <person name="Gao G."/>
            <person name="Palti Y."/>
        </authorList>
    </citation>
    <scope>NUCLEOTIDE SEQUENCE [LARGE SCALE GENOMIC DNA]</scope>
</reference>
<reference evidence="14" key="2">
    <citation type="submission" date="2025-08" db="UniProtKB">
        <authorList>
            <consortium name="Ensembl"/>
        </authorList>
    </citation>
    <scope>IDENTIFICATION</scope>
</reference>
<evidence type="ECO:0000256" key="10">
    <source>
        <dbReference type="RuleBase" id="RU000384"/>
    </source>
</evidence>
<keyword evidence="15" id="KW-1185">Reference proteome</keyword>
<dbReference type="InterPro" id="IPR008147">
    <property type="entry name" value="Gln_synt_N"/>
</dbReference>
<evidence type="ECO:0000259" key="13">
    <source>
        <dbReference type="PROSITE" id="PS51987"/>
    </source>
</evidence>
<dbReference type="InterPro" id="IPR036651">
    <property type="entry name" value="Gln_synt_N_sf"/>
</dbReference>
<dbReference type="FunFam" id="3.30.590.10:FF:000011">
    <property type="entry name" value="Glutamine synthetase"/>
    <property type="match status" value="1"/>
</dbReference>
<dbReference type="EC" id="6.3.1.2" evidence="3 11"/>
<comment type="catalytic activity">
    <reaction evidence="11">
        <text>L-glutamate + NH4(+) + ATP = L-glutamine + ADP + phosphate + H(+)</text>
        <dbReference type="Rhea" id="RHEA:16169"/>
        <dbReference type="ChEBI" id="CHEBI:15378"/>
        <dbReference type="ChEBI" id="CHEBI:28938"/>
        <dbReference type="ChEBI" id="CHEBI:29985"/>
        <dbReference type="ChEBI" id="CHEBI:30616"/>
        <dbReference type="ChEBI" id="CHEBI:43474"/>
        <dbReference type="ChEBI" id="CHEBI:58359"/>
        <dbReference type="ChEBI" id="CHEBI:456216"/>
        <dbReference type="EC" id="6.3.1.2"/>
    </reaction>
</comment>
<evidence type="ECO:0000256" key="5">
    <source>
        <dbReference type="ARBA" id="ARBA00022490"/>
    </source>
</evidence>
<evidence type="ECO:0000259" key="12">
    <source>
        <dbReference type="PROSITE" id="PS51986"/>
    </source>
</evidence>
<organism evidence="14 15">
    <name type="scientific">Oncorhynchus mykiss</name>
    <name type="common">Rainbow trout</name>
    <name type="synonym">Salmo gairdneri</name>
    <dbReference type="NCBI Taxonomy" id="8022"/>
    <lineage>
        <taxon>Eukaryota</taxon>
        <taxon>Metazoa</taxon>
        <taxon>Chordata</taxon>
        <taxon>Craniata</taxon>
        <taxon>Vertebrata</taxon>
        <taxon>Euteleostomi</taxon>
        <taxon>Actinopterygii</taxon>
        <taxon>Neopterygii</taxon>
        <taxon>Teleostei</taxon>
        <taxon>Protacanthopterygii</taxon>
        <taxon>Salmoniformes</taxon>
        <taxon>Salmonidae</taxon>
        <taxon>Salmoninae</taxon>
        <taxon>Oncorhynchus</taxon>
    </lineage>
</organism>
<dbReference type="PANTHER" id="PTHR20852:SF43">
    <property type="entry name" value="GLUTAMINE SYNTHETASE"/>
    <property type="match status" value="1"/>
</dbReference>
<feature type="domain" description="GS beta-grasp" evidence="12">
    <location>
        <begin position="27"/>
        <end position="107"/>
    </location>
</feature>
<dbReference type="PROSITE" id="PS00181">
    <property type="entry name" value="GLNA_ATP"/>
    <property type="match status" value="1"/>
</dbReference>
<dbReference type="InterPro" id="IPR014746">
    <property type="entry name" value="Gln_synth/guanido_kin_cat_dom"/>
</dbReference>
<dbReference type="InterPro" id="IPR008146">
    <property type="entry name" value="Gln_synth_cat_dom"/>
</dbReference>
<feature type="domain" description="GS catalytic" evidence="13">
    <location>
        <begin position="171"/>
        <end position="428"/>
    </location>
</feature>
<evidence type="ECO:0000256" key="11">
    <source>
        <dbReference type="RuleBase" id="RU004356"/>
    </source>
</evidence>
<dbReference type="GO" id="GO:0005737">
    <property type="term" value="C:cytoplasm"/>
    <property type="evidence" value="ECO:0007669"/>
    <property type="project" value="UniProtKB-SubCell"/>
</dbReference>
<dbReference type="Ensembl" id="ENSOMYT00000073757.2">
    <property type="protein sequence ID" value="ENSOMYP00000067708.2"/>
    <property type="gene ID" value="ENSOMYG00000031200.2"/>
</dbReference>
<sequence length="428" mass="48315">MASVSVSSRLNKAIHQHYMSLPQGDLCQVTYIWIDGSGEGLRNKTRTLYREPQGIEDIPEWNFDGSSTYQAEGSNSDMFLIPVAMFRDPFTLESNKLVLCEVLKYNRLPAGNCKQQEILFLLQLTDTETNWFWSMIEAAVYLIDCFDCLIFLSVKLTLQYTPFPSCTESNLRSGCKKVMEEVKHYIPWFGMEQEYTLLGMDGRPYGWPQNGFPGPQGPYYCGVGADNAYGRDIMECHYKACLYSGVKICGTNAEVMPSQFEFQVGLCEGIEMGDHLWMARFLLHRVCEDFGVVATLDPKPMKGNWNGAGCHTNVSTKEMREEGGLQHIEQAIEKLSKRHSQHICVYDPHGGQDNIRRLTGLHETSSIHDFCFGVANRGASIRIPRQVAQEGKGYFEDRRPSANCDPYAVTGAIARTCLLGMEEEEEST</sequence>
<dbReference type="InterPro" id="IPR050292">
    <property type="entry name" value="Glutamine_Synthetase"/>
</dbReference>
<evidence type="ECO:0000256" key="1">
    <source>
        <dbReference type="ARBA" id="ARBA00004496"/>
    </source>
</evidence>
<dbReference type="SUPFAM" id="SSF55931">
    <property type="entry name" value="Glutamine synthetase/guanido kinase"/>
    <property type="match status" value="1"/>
</dbReference>
<dbReference type="InterPro" id="IPR027302">
    <property type="entry name" value="Gln_synth_N_conserv_site"/>
</dbReference>
<evidence type="ECO:0000313" key="15">
    <source>
        <dbReference type="Proteomes" id="UP000694395"/>
    </source>
</evidence>
<dbReference type="Pfam" id="PF00120">
    <property type="entry name" value="Gln-synt_C"/>
    <property type="match status" value="1"/>
</dbReference>
<dbReference type="PANTHER" id="PTHR20852">
    <property type="entry name" value="GLUTAMINE SYNTHETASE"/>
    <property type="match status" value="1"/>
</dbReference>
<name>A0A8C7SKQ8_ONCMY</name>
<evidence type="ECO:0000256" key="7">
    <source>
        <dbReference type="ARBA" id="ARBA00022741"/>
    </source>
</evidence>
<dbReference type="PROSITE" id="PS00180">
    <property type="entry name" value="GLNA_1"/>
    <property type="match status" value="1"/>
</dbReference>
<dbReference type="Proteomes" id="UP000694395">
    <property type="component" value="Chromosome 5"/>
</dbReference>
<dbReference type="SUPFAM" id="SSF54368">
    <property type="entry name" value="Glutamine synthetase, N-terminal domain"/>
    <property type="match status" value="1"/>
</dbReference>
<evidence type="ECO:0000256" key="4">
    <source>
        <dbReference type="ARBA" id="ARBA00021364"/>
    </source>
</evidence>
<protein>
    <recommendedName>
        <fullName evidence="4 11">Glutamine synthetase</fullName>
        <ecNumber evidence="3 11">6.3.1.2</ecNumber>
    </recommendedName>
</protein>
<evidence type="ECO:0000256" key="3">
    <source>
        <dbReference type="ARBA" id="ARBA00012937"/>
    </source>
</evidence>
<proteinExistence type="inferred from homology"/>
<dbReference type="AlphaFoldDB" id="A0A8C7SKQ8"/>
<dbReference type="PROSITE" id="PS51987">
    <property type="entry name" value="GS_CATALYTIC"/>
    <property type="match status" value="1"/>
</dbReference>
<dbReference type="FunFam" id="3.10.20.70:FF:000004">
    <property type="entry name" value="Glutamine synthetase"/>
    <property type="match status" value="1"/>
</dbReference>